<evidence type="ECO:0000256" key="1">
    <source>
        <dbReference type="ARBA" id="ARBA00022679"/>
    </source>
</evidence>
<dbReference type="InterPro" id="IPR023606">
    <property type="entry name" value="CoA-Trfase_III_dom_1_sf"/>
</dbReference>
<comment type="caution">
    <text evidence="2">The sequence shown here is derived from an EMBL/GenBank/DDBJ whole genome shotgun (WGS) entry which is preliminary data.</text>
</comment>
<accession>A0A7K3VW34</accession>
<dbReference type="Proteomes" id="UP000470246">
    <property type="component" value="Unassembled WGS sequence"/>
</dbReference>
<dbReference type="InterPro" id="IPR003673">
    <property type="entry name" value="CoA-Trfase_fam_III"/>
</dbReference>
<dbReference type="AlphaFoldDB" id="A0A7K3VW34"/>
<organism evidence="2 3">
    <name type="scientific">Geodermatophilus sabuli</name>
    <dbReference type="NCBI Taxonomy" id="1564158"/>
    <lineage>
        <taxon>Bacteria</taxon>
        <taxon>Bacillati</taxon>
        <taxon>Actinomycetota</taxon>
        <taxon>Actinomycetes</taxon>
        <taxon>Geodermatophilales</taxon>
        <taxon>Geodermatophilaceae</taxon>
        <taxon>Geodermatophilus</taxon>
    </lineage>
</organism>
<keyword evidence="3" id="KW-1185">Reference proteome</keyword>
<reference evidence="2 3" key="1">
    <citation type="submission" date="2020-02" db="EMBL/GenBank/DDBJ databases">
        <title>Geodermatophilus sabuli CPCC 205279 I12A-02694.</title>
        <authorList>
            <person name="Jiang Z."/>
        </authorList>
    </citation>
    <scope>NUCLEOTIDE SEQUENCE [LARGE SCALE GENOMIC DNA]</scope>
    <source>
        <strain evidence="2 3">I12A-02694</strain>
    </source>
</reference>
<keyword evidence="1 2" id="KW-0808">Transferase</keyword>
<dbReference type="SUPFAM" id="SSF89796">
    <property type="entry name" value="CoA-transferase family III (CaiB/BaiF)"/>
    <property type="match status" value="1"/>
</dbReference>
<dbReference type="Gene3D" id="3.30.1540.10">
    <property type="entry name" value="formyl-coa transferase, domain 3"/>
    <property type="match status" value="1"/>
</dbReference>
<evidence type="ECO:0000313" key="2">
    <source>
        <dbReference type="EMBL" id="NEK56855.1"/>
    </source>
</evidence>
<dbReference type="EMBL" id="JAAGWF010000004">
    <property type="protein sequence ID" value="NEK56855.1"/>
    <property type="molecule type" value="Genomic_DNA"/>
</dbReference>
<dbReference type="PANTHER" id="PTHR48207:SF3">
    <property type="entry name" value="SUCCINATE--HYDROXYMETHYLGLUTARATE COA-TRANSFERASE"/>
    <property type="match status" value="1"/>
</dbReference>
<dbReference type="Gene3D" id="3.40.50.10540">
    <property type="entry name" value="Crotonobetainyl-coa:carnitine coa-transferase, domain 1"/>
    <property type="match status" value="1"/>
</dbReference>
<dbReference type="GO" id="GO:0008410">
    <property type="term" value="F:CoA-transferase activity"/>
    <property type="evidence" value="ECO:0007669"/>
    <property type="project" value="TreeGrafter"/>
</dbReference>
<dbReference type="InterPro" id="IPR050483">
    <property type="entry name" value="CoA-transferase_III_domain"/>
</dbReference>
<sequence>MGILDGLKVLDFGSAVAGPYASMLMADMGASVVKVEKVKRGDLIRFTDHLVNGKSGYFLGINRGKRGITLDLRTPEGQAVALRLCASADVLIENFRPGMMDGWGLSYEEVKAVNPDIVYCSVSAFGGTKGFETESGNDIVAQAYSGLMAMTGDPDGAPAKAGTPVTDVAASCMATISVLAALLRRKETGQGARVKTSLLDASYALMANYTPSILNGTPSFRRQGSGHPQLAPYEAYTTGDGKYLVIGAFHNESWRRLCAALDRPDLENDPRVADNTSRVENRKVLAELINGELLRRTAEEWLAILRDHDVPVAPVLEVEESMEFFTQRNAELYVDGIPSNAGEIRMLRAPFEIDGERPYHPQGAPRLGEHTDEVLREEGFTQDEIDGLRAREVI</sequence>
<gene>
    <name evidence="2" type="ORF">GCU56_03085</name>
</gene>
<dbReference type="PANTHER" id="PTHR48207">
    <property type="entry name" value="SUCCINATE--HYDROXYMETHYLGLUTARATE COA-TRANSFERASE"/>
    <property type="match status" value="1"/>
</dbReference>
<dbReference type="InterPro" id="IPR044855">
    <property type="entry name" value="CoA-Trfase_III_dom3_sf"/>
</dbReference>
<proteinExistence type="predicted"/>
<name>A0A7K3VW34_9ACTN</name>
<dbReference type="Pfam" id="PF02515">
    <property type="entry name" value="CoA_transf_3"/>
    <property type="match status" value="1"/>
</dbReference>
<evidence type="ECO:0000313" key="3">
    <source>
        <dbReference type="Proteomes" id="UP000470246"/>
    </source>
</evidence>
<dbReference type="RefSeq" id="WP_163480053.1">
    <property type="nucleotide sequence ID" value="NZ_JAAGWF010000004.1"/>
</dbReference>
<protein>
    <submittedName>
        <fullName evidence="2">CoA transferase</fullName>
    </submittedName>
</protein>